<comment type="caution">
    <text evidence="1">The sequence shown here is derived from an EMBL/GenBank/DDBJ whole genome shotgun (WGS) entry which is preliminary data.</text>
</comment>
<dbReference type="EMBL" id="CAJVPD010000262">
    <property type="protein sequence ID" value="CAG8408275.1"/>
    <property type="molecule type" value="Genomic_DNA"/>
</dbReference>
<dbReference type="PANTHER" id="PTHR34673:SF1">
    <property type="entry name" value="COLD-REGULATED PROTEIN"/>
    <property type="match status" value="1"/>
</dbReference>
<protein>
    <submittedName>
        <fullName evidence="1">Uncharacterized protein</fullName>
    </submittedName>
</protein>
<proteinExistence type="predicted"/>
<dbReference type="OrthoDB" id="5431405at2759"/>
<dbReference type="Proteomes" id="UP001152592">
    <property type="component" value="Unassembled WGS sequence"/>
</dbReference>
<reference evidence="1" key="1">
    <citation type="submission" date="2021-07" db="EMBL/GenBank/DDBJ databases">
        <authorList>
            <person name="Branca A.L. A."/>
        </authorList>
    </citation>
    <scope>NUCLEOTIDE SEQUENCE</scope>
</reference>
<organism evidence="1 2">
    <name type="scientific">Penicillium salamii</name>
    <dbReference type="NCBI Taxonomy" id="1612424"/>
    <lineage>
        <taxon>Eukaryota</taxon>
        <taxon>Fungi</taxon>
        <taxon>Dikarya</taxon>
        <taxon>Ascomycota</taxon>
        <taxon>Pezizomycotina</taxon>
        <taxon>Eurotiomycetes</taxon>
        <taxon>Eurotiomycetidae</taxon>
        <taxon>Eurotiales</taxon>
        <taxon>Aspergillaceae</taxon>
        <taxon>Penicillium</taxon>
    </lineage>
</organism>
<accession>A0A9W4NRL6</accession>
<evidence type="ECO:0000313" key="2">
    <source>
        <dbReference type="Proteomes" id="UP001152592"/>
    </source>
</evidence>
<name>A0A9W4NRL6_9EURO</name>
<gene>
    <name evidence="1" type="ORF">PSALAMII_LOCUS8415</name>
</gene>
<dbReference type="AlphaFoldDB" id="A0A9W4NRL6"/>
<evidence type="ECO:0000313" key="1">
    <source>
        <dbReference type="EMBL" id="CAG8408275.1"/>
    </source>
</evidence>
<sequence>MCDVPFFPILPICFQCGTDQNPCHCKVVGPTLGMCPVTLTILTRWKENILTSPGFCATVVSAVFCWPLSIFCGCGCTKAGKDMLGYPVKLNGQVSNAIPF</sequence>
<dbReference type="PANTHER" id="PTHR34673">
    <property type="entry name" value="COLD-REGULATED PROTEIN"/>
    <property type="match status" value="1"/>
</dbReference>